<proteinExistence type="predicted"/>
<evidence type="ECO:0000256" key="2">
    <source>
        <dbReference type="SAM" id="Phobius"/>
    </source>
</evidence>
<feature type="transmembrane region" description="Helical" evidence="2">
    <location>
        <begin position="21"/>
        <end position="38"/>
    </location>
</feature>
<protein>
    <submittedName>
        <fullName evidence="3">DUF805 domain-containing protein</fullName>
    </submittedName>
</protein>
<keyword evidence="2" id="KW-1133">Transmembrane helix</keyword>
<accession>A0ABT7WAR1</accession>
<feature type="transmembrane region" description="Helical" evidence="2">
    <location>
        <begin position="73"/>
        <end position="93"/>
    </location>
</feature>
<organism evidence="3 4">
    <name type="scientific">Robiginitalea aurantiaca</name>
    <dbReference type="NCBI Taxonomy" id="3056915"/>
    <lineage>
        <taxon>Bacteria</taxon>
        <taxon>Pseudomonadati</taxon>
        <taxon>Bacteroidota</taxon>
        <taxon>Flavobacteriia</taxon>
        <taxon>Flavobacteriales</taxon>
        <taxon>Flavobacteriaceae</taxon>
        <taxon>Robiginitalea</taxon>
    </lineage>
</organism>
<keyword evidence="2" id="KW-0472">Membrane</keyword>
<dbReference type="InterPro" id="IPR008523">
    <property type="entry name" value="DUF805"/>
</dbReference>
<dbReference type="PANTHER" id="PTHR34980:SF2">
    <property type="entry name" value="INNER MEMBRANE PROTEIN YHAH-RELATED"/>
    <property type="match status" value="1"/>
</dbReference>
<dbReference type="Pfam" id="PF05656">
    <property type="entry name" value="DUF805"/>
    <property type="match status" value="1"/>
</dbReference>
<feature type="transmembrane region" description="Helical" evidence="2">
    <location>
        <begin position="189"/>
        <end position="211"/>
    </location>
</feature>
<gene>
    <name evidence="3" type="ORF">QU605_00820</name>
</gene>
<feature type="transmembrane region" description="Helical" evidence="2">
    <location>
        <begin position="44"/>
        <end position="61"/>
    </location>
</feature>
<comment type="caution">
    <text evidence="3">The sequence shown here is derived from an EMBL/GenBank/DDBJ whole genome shotgun (WGS) entry which is preliminary data.</text>
</comment>
<dbReference type="Proteomes" id="UP001174839">
    <property type="component" value="Unassembled WGS sequence"/>
</dbReference>
<dbReference type="EMBL" id="JAUDUY010000001">
    <property type="protein sequence ID" value="MDM9629993.1"/>
    <property type="molecule type" value="Genomic_DNA"/>
</dbReference>
<evidence type="ECO:0000313" key="3">
    <source>
        <dbReference type="EMBL" id="MDM9629993.1"/>
    </source>
</evidence>
<reference evidence="3" key="1">
    <citation type="submission" date="2023-06" db="EMBL/GenBank/DDBJ databases">
        <title>Robiginitalea aurantiacus sp. nov. and Algoriphagus sediminis sp. nov., isolated from coastal sediment.</title>
        <authorList>
            <person name="Zhou Z.Y."/>
            <person name="An J."/>
            <person name="Jia Y.W."/>
            <person name="Du Z.J."/>
        </authorList>
    </citation>
    <scope>NUCLEOTIDE SEQUENCE</scope>
    <source>
        <strain evidence="3">M39</strain>
    </source>
</reference>
<feature type="transmembrane region" description="Helical" evidence="2">
    <location>
        <begin position="155"/>
        <end position="177"/>
    </location>
</feature>
<feature type="region of interest" description="Disordered" evidence="1">
    <location>
        <begin position="107"/>
        <end position="145"/>
    </location>
</feature>
<sequence length="217" mass="23209">MKYFLEAIKNYAVFQGRSSRIEFWMFALFGLLIIPVALSLIGEFFFYIYSLFILIPTLAIMTRRVHDTGKQGALVFLALIPFIGFIIVLILCLQEGNAGPNMYGPGSGDIRGIEPNQPENQSSYPKTAVSDQTSRTEQQNINPQELGRNKGYGCAFASGGLLLGGLAGGIIGFSIGLSQGYTGGESIGAILFGIIGIPIGAIAGMALGAVFGSKKRR</sequence>
<name>A0ABT7WAR1_9FLAO</name>
<keyword evidence="4" id="KW-1185">Reference proteome</keyword>
<dbReference type="PANTHER" id="PTHR34980">
    <property type="entry name" value="INNER MEMBRANE PROTEIN-RELATED-RELATED"/>
    <property type="match status" value="1"/>
</dbReference>
<evidence type="ECO:0000256" key="1">
    <source>
        <dbReference type="SAM" id="MobiDB-lite"/>
    </source>
</evidence>
<dbReference type="RefSeq" id="WP_289723360.1">
    <property type="nucleotide sequence ID" value="NZ_JAUDUY010000001.1"/>
</dbReference>
<keyword evidence="2" id="KW-0812">Transmembrane</keyword>
<feature type="compositionally biased region" description="Polar residues" evidence="1">
    <location>
        <begin position="117"/>
        <end position="143"/>
    </location>
</feature>
<evidence type="ECO:0000313" key="4">
    <source>
        <dbReference type="Proteomes" id="UP001174839"/>
    </source>
</evidence>